<sequence>MGKPAAKRVAGAVAAAAIVVAGTWGAGTLLRRLRQQRDGVGTIPLPVLPDAPDRARQRGPFSAQIGLFSLLAPGTGRIRVDVPWDDDWFFQDPRVYNPDLARACAALAFVAVSESYHFKSRGGDPADMENALAALGFTDCRTHSYQYRSRPVDEVLGALTDTVDVAAYAMARKDLAPRPGERPTTVLLVAVRGSYGSEWISNVKLPADLAEERAEQTEADLWTLEGVDHTGFERAAREILRDLVDYATGLRDRDVKLVLCGHSRGGSIANYVAGHVVRLARSPFSVCRRENVYCYTVAAPTVTSRPDAQGPAFRGIFNLCNPNDPVPRLPLFKWGYRRYGRDVLLPGYGDEGFDARFRAMASYFELTIGVPVPYRPSDRETVNRFVASLDERIPTRRAWSSPVNKLYFGARLLTLANPAQLFASHYESVYLSWLQTLRTDGLTFLPPGEPLR</sequence>
<dbReference type="InterPro" id="IPR029058">
    <property type="entry name" value="AB_hydrolase_fold"/>
</dbReference>
<reference evidence="2" key="1">
    <citation type="submission" date="2023-05" db="EMBL/GenBank/DDBJ databases">
        <title>[olsenella] sp. nov., isolated from a pig farm feces dump.</title>
        <authorList>
            <person name="Chang Y.-H."/>
        </authorList>
    </citation>
    <scope>NUCLEOTIDE SEQUENCE</scope>
    <source>
        <strain evidence="2">YH-ols2217</strain>
    </source>
</reference>
<evidence type="ECO:0000313" key="2">
    <source>
        <dbReference type="EMBL" id="MDJ1128722.1"/>
    </source>
</evidence>
<dbReference type="PANTHER" id="PTHR45856">
    <property type="entry name" value="ALPHA/BETA-HYDROLASES SUPERFAMILY PROTEIN"/>
    <property type="match status" value="1"/>
</dbReference>
<evidence type="ECO:0000313" key="3">
    <source>
        <dbReference type="Proteomes" id="UP001431693"/>
    </source>
</evidence>
<name>A0ABT6ZI39_9ACTN</name>
<dbReference type="PANTHER" id="PTHR45856:SF24">
    <property type="entry name" value="FUNGAL LIPASE-LIKE DOMAIN-CONTAINING PROTEIN"/>
    <property type="match status" value="1"/>
</dbReference>
<keyword evidence="3" id="KW-1185">Reference proteome</keyword>
<accession>A0ABT6ZI39</accession>
<organism evidence="2 3">
    <name type="scientific">Kribbibacterium absianum</name>
    <dbReference type="NCBI Taxonomy" id="3044210"/>
    <lineage>
        <taxon>Bacteria</taxon>
        <taxon>Bacillati</taxon>
        <taxon>Actinomycetota</taxon>
        <taxon>Coriobacteriia</taxon>
        <taxon>Coriobacteriales</taxon>
        <taxon>Kribbibacteriaceae</taxon>
        <taxon>Kribbibacterium</taxon>
    </lineage>
</organism>
<gene>
    <name evidence="2" type="ORF">QJ043_01290</name>
</gene>
<evidence type="ECO:0000259" key="1">
    <source>
        <dbReference type="Pfam" id="PF01764"/>
    </source>
</evidence>
<dbReference type="SUPFAM" id="SSF53474">
    <property type="entry name" value="alpha/beta-Hydrolases"/>
    <property type="match status" value="1"/>
</dbReference>
<dbReference type="Pfam" id="PF01764">
    <property type="entry name" value="Lipase_3"/>
    <property type="match status" value="1"/>
</dbReference>
<dbReference type="InterPro" id="IPR051218">
    <property type="entry name" value="Sec_MonoDiacylglyc_Lipase"/>
</dbReference>
<proteinExistence type="predicted"/>
<dbReference type="RefSeq" id="WP_283712363.1">
    <property type="nucleotide sequence ID" value="NZ_JASJEW010000001.1"/>
</dbReference>
<dbReference type="InterPro" id="IPR002921">
    <property type="entry name" value="Fungal_lipase-type"/>
</dbReference>
<dbReference type="EMBL" id="JASJEX010000001">
    <property type="protein sequence ID" value="MDJ1128722.1"/>
    <property type="molecule type" value="Genomic_DNA"/>
</dbReference>
<dbReference type="Gene3D" id="3.40.50.1820">
    <property type="entry name" value="alpha/beta hydrolase"/>
    <property type="match status" value="1"/>
</dbReference>
<feature type="domain" description="Fungal lipase-type" evidence="1">
    <location>
        <begin position="189"/>
        <end position="332"/>
    </location>
</feature>
<dbReference type="Proteomes" id="UP001431693">
    <property type="component" value="Unassembled WGS sequence"/>
</dbReference>
<protein>
    <recommendedName>
        <fullName evidence="1">Fungal lipase-type domain-containing protein</fullName>
    </recommendedName>
</protein>
<comment type="caution">
    <text evidence="2">The sequence shown here is derived from an EMBL/GenBank/DDBJ whole genome shotgun (WGS) entry which is preliminary data.</text>
</comment>